<evidence type="ECO:0000313" key="4">
    <source>
        <dbReference type="Proteomes" id="UP000681720"/>
    </source>
</evidence>
<accession>A0A8S3HQA0</accession>
<evidence type="ECO:0000313" key="2">
    <source>
        <dbReference type="EMBL" id="CAF5078962.1"/>
    </source>
</evidence>
<comment type="caution">
    <text evidence="3">The sequence shown here is derived from an EMBL/GenBank/DDBJ whole genome shotgun (WGS) entry which is preliminary data.</text>
</comment>
<protein>
    <submittedName>
        <fullName evidence="3">Uncharacterized protein</fullName>
    </submittedName>
</protein>
<feature type="region of interest" description="Disordered" evidence="1">
    <location>
        <begin position="79"/>
        <end position="105"/>
    </location>
</feature>
<feature type="region of interest" description="Disordered" evidence="1">
    <location>
        <begin position="127"/>
        <end position="200"/>
    </location>
</feature>
<dbReference type="EMBL" id="CAJOBJ010331333">
    <property type="protein sequence ID" value="CAF5183123.1"/>
    <property type="molecule type" value="Genomic_DNA"/>
</dbReference>
<feature type="compositionally biased region" description="Polar residues" evidence="1">
    <location>
        <begin position="183"/>
        <end position="195"/>
    </location>
</feature>
<organism evidence="3 4">
    <name type="scientific">Rotaria magnacalcarata</name>
    <dbReference type="NCBI Taxonomy" id="392030"/>
    <lineage>
        <taxon>Eukaryota</taxon>
        <taxon>Metazoa</taxon>
        <taxon>Spiralia</taxon>
        <taxon>Gnathifera</taxon>
        <taxon>Rotifera</taxon>
        <taxon>Eurotatoria</taxon>
        <taxon>Bdelloidea</taxon>
        <taxon>Philodinida</taxon>
        <taxon>Philodinidae</taxon>
        <taxon>Rotaria</taxon>
    </lineage>
</organism>
<proteinExistence type="predicted"/>
<dbReference type="Proteomes" id="UP000681967">
    <property type="component" value="Unassembled WGS sequence"/>
</dbReference>
<gene>
    <name evidence="2" type="ORF">BYL167_LOCUS61669</name>
    <name evidence="3" type="ORF">GIL414_LOCUS70019</name>
</gene>
<evidence type="ECO:0000256" key="1">
    <source>
        <dbReference type="SAM" id="MobiDB-lite"/>
    </source>
</evidence>
<feature type="compositionally biased region" description="Low complexity" evidence="1">
    <location>
        <begin position="163"/>
        <end position="173"/>
    </location>
</feature>
<reference evidence="3" key="1">
    <citation type="submission" date="2021-02" db="EMBL/GenBank/DDBJ databases">
        <authorList>
            <person name="Nowell W R."/>
        </authorList>
    </citation>
    <scope>NUCLEOTIDE SEQUENCE</scope>
</reference>
<name>A0A8S3HQA0_9BILA</name>
<evidence type="ECO:0000313" key="3">
    <source>
        <dbReference type="EMBL" id="CAF5183123.1"/>
    </source>
</evidence>
<dbReference type="AlphaFoldDB" id="A0A8S3HQA0"/>
<feature type="compositionally biased region" description="Acidic residues" evidence="1">
    <location>
        <begin position="130"/>
        <end position="162"/>
    </location>
</feature>
<dbReference type="Proteomes" id="UP000681720">
    <property type="component" value="Unassembled WGS sequence"/>
</dbReference>
<dbReference type="EMBL" id="CAJOBH010233077">
    <property type="protein sequence ID" value="CAF5078962.1"/>
    <property type="molecule type" value="Genomic_DNA"/>
</dbReference>
<sequence length="255" mass="27739">MMDYETALILQQQQEFLAAAAANPFNVLHNAAVGSSSSRPNLVDVLSNLNGGKTPSSSEPQTPMGLLQKFFLDANNNHNAKDRRNLNLNDSATSPPTPPSPRDISLGKKIVESLTNQDINALLKLSGSEHDDDDDYDDDNNPSIDGDTDDDTNNFSIDDDSNDIPNGNNNNNNKDYEQWVRPTPNSSRSTQSSGIHNKKSTVETLILPSFNRCTHLGKSTKRSAGVERMFPSFSKHNTGSSSTLSVILYGLSSTP</sequence>